<reference evidence="3" key="1">
    <citation type="submission" date="2018-11" db="EMBL/GenBank/DDBJ databases">
        <authorList>
            <consortium name="Pathogen Informatics"/>
        </authorList>
    </citation>
    <scope>NUCLEOTIDE SEQUENCE</scope>
</reference>
<comment type="similarity">
    <text evidence="1">Belongs to the DOCK family.</text>
</comment>
<dbReference type="EMBL" id="CAAALY010012108">
    <property type="protein sequence ID" value="VEL11546.1"/>
    <property type="molecule type" value="Genomic_DNA"/>
</dbReference>
<gene>
    <name evidence="3" type="ORF">PXEA_LOCUS4986</name>
</gene>
<dbReference type="PANTHER" id="PTHR23317:SF76">
    <property type="entry name" value="LD20667P"/>
    <property type="match status" value="1"/>
</dbReference>
<dbReference type="GO" id="GO:0005085">
    <property type="term" value="F:guanyl-nucleotide exchange factor activity"/>
    <property type="evidence" value="ECO:0007669"/>
    <property type="project" value="InterPro"/>
</dbReference>
<name>A0A448WGZ6_9PLAT</name>
<dbReference type="InterPro" id="IPR026791">
    <property type="entry name" value="DOCK"/>
</dbReference>
<dbReference type="Gene3D" id="1.20.58.740">
    <property type="match status" value="1"/>
</dbReference>
<dbReference type="InterPro" id="IPR027357">
    <property type="entry name" value="DOCKER_dom"/>
</dbReference>
<keyword evidence="4" id="KW-1185">Reference proteome</keyword>
<evidence type="ECO:0000313" key="4">
    <source>
        <dbReference type="Proteomes" id="UP000784294"/>
    </source>
</evidence>
<organism evidence="3 4">
    <name type="scientific">Protopolystoma xenopodis</name>
    <dbReference type="NCBI Taxonomy" id="117903"/>
    <lineage>
        <taxon>Eukaryota</taxon>
        <taxon>Metazoa</taxon>
        <taxon>Spiralia</taxon>
        <taxon>Lophotrochozoa</taxon>
        <taxon>Platyhelminthes</taxon>
        <taxon>Monogenea</taxon>
        <taxon>Polyopisthocotylea</taxon>
        <taxon>Polystomatidea</taxon>
        <taxon>Polystomatidae</taxon>
        <taxon>Protopolystoma</taxon>
    </lineage>
</organism>
<dbReference type="OrthoDB" id="47328at2759"/>
<dbReference type="AlphaFoldDB" id="A0A448WGZ6"/>
<dbReference type="Proteomes" id="UP000784294">
    <property type="component" value="Unassembled WGS sequence"/>
</dbReference>
<dbReference type="PANTHER" id="PTHR23317">
    <property type="entry name" value="DEDICATOR OF CYTOKINESIS DOCK"/>
    <property type="match status" value="1"/>
</dbReference>
<evidence type="ECO:0000256" key="1">
    <source>
        <dbReference type="PROSITE-ProRule" id="PRU00984"/>
    </source>
</evidence>
<feature type="domain" description="DOCKER" evidence="2">
    <location>
        <begin position="1"/>
        <end position="158"/>
    </location>
</feature>
<comment type="caution">
    <text evidence="3">The sequence shown here is derived from an EMBL/GenBank/DDBJ whole genome shotgun (WGS) entry which is preliminary data.</text>
</comment>
<dbReference type="GO" id="GO:0007264">
    <property type="term" value="P:small GTPase-mediated signal transduction"/>
    <property type="evidence" value="ECO:0007669"/>
    <property type="project" value="InterPro"/>
</dbReference>
<dbReference type="Pfam" id="PF20422">
    <property type="entry name" value="DHR-2_Lobe_B"/>
    <property type="match status" value="1"/>
</dbReference>
<proteinExistence type="inferred from homology"/>
<sequence length="158" mass="18486">MSYFFQSYFEAKFGEGCVEVLKDSNSVNRSNLEEGKAYLQVTFVEPYFDELEIRRRPLEFYRNYAVNRFIHSTPFTLDGHVHGTLAEQYKRKTILTTARYFPYIKTRLPVVSRENFVLCPVEVALEDVQRRLDQLNTALANQPPDAKFLQMVLQMTIG</sequence>
<evidence type="ECO:0000259" key="2">
    <source>
        <dbReference type="PROSITE" id="PS51651"/>
    </source>
</evidence>
<dbReference type="PROSITE" id="PS51651">
    <property type="entry name" value="DOCKER"/>
    <property type="match status" value="1"/>
</dbReference>
<dbReference type="InterPro" id="IPR046770">
    <property type="entry name" value="DOCKER_Lobe_B"/>
</dbReference>
<accession>A0A448WGZ6</accession>
<dbReference type="InterPro" id="IPR043162">
    <property type="entry name" value="DOCK_C_lobe_C"/>
</dbReference>
<evidence type="ECO:0000313" key="3">
    <source>
        <dbReference type="EMBL" id="VEL11546.1"/>
    </source>
</evidence>
<protein>
    <recommendedName>
        <fullName evidence="2">DOCKER domain-containing protein</fullName>
    </recommendedName>
</protein>